<evidence type="ECO:0000256" key="5">
    <source>
        <dbReference type="PIRSR" id="PIRSR625650-1"/>
    </source>
</evidence>
<name>A0A9D1L2V6_9FIRM</name>
<dbReference type="Pfam" id="PF01565">
    <property type="entry name" value="FAD_binding_4"/>
    <property type="match status" value="1"/>
</dbReference>
<evidence type="ECO:0000313" key="11">
    <source>
        <dbReference type="Proteomes" id="UP000824088"/>
    </source>
</evidence>
<proteinExistence type="inferred from homology"/>
<dbReference type="SUPFAM" id="SSF55103">
    <property type="entry name" value="FAD-linked oxidases, C-terminal domain"/>
    <property type="match status" value="1"/>
</dbReference>
<comment type="caution">
    <text evidence="10">The sequence shown here is derived from an EMBL/GenBank/DDBJ whole genome shotgun (WGS) entry which is preliminary data.</text>
</comment>
<evidence type="ECO:0000256" key="2">
    <source>
        <dbReference type="ARBA" id="ARBA00022630"/>
    </source>
</evidence>
<evidence type="ECO:0000313" key="10">
    <source>
        <dbReference type="EMBL" id="HIU21278.1"/>
    </source>
</evidence>
<evidence type="ECO:0000256" key="4">
    <source>
        <dbReference type="ARBA" id="ARBA00023002"/>
    </source>
</evidence>
<dbReference type="EMBL" id="DVMN01000059">
    <property type="protein sequence ID" value="HIU21278.1"/>
    <property type="molecule type" value="Genomic_DNA"/>
</dbReference>
<dbReference type="GO" id="GO:0008610">
    <property type="term" value="P:lipid biosynthetic process"/>
    <property type="evidence" value="ECO:0007669"/>
    <property type="project" value="InterPro"/>
</dbReference>
<dbReference type="GO" id="GO:0071949">
    <property type="term" value="F:FAD binding"/>
    <property type="evidence" value="ECO:0007669"/>
    <property type="project" value="InterPro"/>
</dbReference>
<sequence length="578" mass="65050">MSNKPYKDFEPKWITDPPVEKSYRSIMKWGDPAAYKRPKEGLYKLIKQTFNLTDDDFKEMVDVGNEVVDFKAPSRLTDAQLDELRSIVGEDNVTTDEFKRTQVCYGKTMIDIMRLRKGIVENLPDVVVYPSTTEDMEKLIAFSKKHKVYLYVYAGGSSVTRGTECMCSPNMILDLRKNFNKVIAFNEVNQTITVQPGISGPELEKILNNAPENFGAAHRLTCGHFPQSFEYSCVGGWVVTRGSGQNSTYYGCAADLVLCQEYVTPIGRIRTDSAPRKATGPNIDQIMMGSEGTYGILTEVTLKVFKKSAKHRKFSYMFPTWEDGMAAMREVMQGEFGYPSVFRLSDAEETDMMMHMYGIADSPLNALLAAKGFKPSQRCLLLGFADGEDGLQRNIVKNVRKIAHKYNAMSLTGYVTTSWEHGRFSDPYMRDTIQDYGIIIDTLECAVNWDNMAQVHRDVRKAVKAWPNAICTTHISHSYPQGANLYFIFVIKTTDLEEFKRYHSTILEAIMKSGAALSHHHGIGKLFAPFLEGSIGTEQLNVYKALKHYFDPDGLLNAGGTLALDGKLNVEGQFRSDK</sequence>
<dbReference type="InterPro" id="IPR016167">
    <property type="entry name" value="FAD-bd_PCMH_sub1"/>
</dbReference>
<evidence type="ECO:0000256" key="3">
    <source>
        <dbReference type="ARBA" id="ARBA00022827"/>
    </source>
</evidence>
<dbReference type="Pfam" id="PF02913">
    <property type="entry name" value="FAD-oxidase_C"/>
    <property type="match status" value="1"/>
</dbReference>
<dbReference type="PROSITE" id="PS51387">
    <property type="entry name" value="FAD_PCMH"/>
    <property type="match status" value="1"/>
</dbReference>
<accession>A0A9D1L2V6</accession>
<dbReference type="InterPro" id="IPR016171">
    <property type="entry name" value="Vanillyl_alc_oxidase_C-sub2"/>
</dbReference>
<dbReference type="InterPro" id="IPR016169">
    <property type="entry name" value="FAD-bd_PCMH_sub2"/>
</dbReference>
<feature type="binding site" evidence="7">
    <location>
        <begin position="240"/>
        <end position="243"/>
    </location>
    <ligand>
        <name>FAD</name>
        <dbReference type="ChEBI" id="CHEBI:57692"/>
    </ligand>
</feature>
<dbReference type="SUPFAM" id="SSF56176">
    <property type="entry name" value="FAD-binding/transporter-associated domain-like"/>
    <property type="match status" value="1"/>
</dbReference>
<keyword evidence="4" id="KW-0560">Oxidoreductase</keyword>
<dbReference type="Proteomes" id="UP000824088">
    <property type="component" value="Unassembled WGS sequence"/>
</dbReference>
<dbReference type="GO" id="GO:0008609">
    <property type="term" value="F:alkylglycerone-phosphate synthase activity"/>
    <property type="evidence" value="ECO:0007669"/>
    <property type="project" value="InterPro"/>
</dbReference>
<dbReference type="PANTHER" id="PTHR46568:SF1">
    <property type="entry name" value="ALKYLDIHYDROXYACETONEPHOSPHATE SYNTHASE, PEROXISOMAL"/>
    <property type="match status" value="1"/>
</dbReference>
<feature type="domain" description="FAD-binding PCMH-type" evidence="9">
    <location>
        <begin position="120"/>
        <end position="307"/>
    </location>
</feature>
<keyword evidence="2" id="KW-0285">Flavoprotein</keyword>
<feature type="active site" description="Proton donor/acceptor" evidence="5">
    <location>
        <position position="486"/>
    </location>
</feature>
<dbReference type="GO" id="GO:0016491">
    <property type="term" value="F:oxidoreductase activity"/>
    <property type="evidence" value="ECO:0007669"/>
    <property type="project" value="UniProtKB-KW"/>
</dbReference>
<evidence type="ECO:0000256" key="6">
    <source>
        <dbReference type="PIRSR" id="PIRSR625650-2"/>
    </source>
</evidence>
<reference evidence="10" key="1">
    <citation type="submission" date="2020-10" db="EMBL/GenBank/DDBJ databases">
        <authorList>
            <person name="Gilroy R."/>
        </authorList>
    </citation>
    <scope>NUCLEOTIDE SEQUENCE</scope>
    <source>
        <strain evidence="10">1063</strain>
    </source>
</reference>
<dbReference type="InterPro" id="IPR016166">
    <property type="entry name" value="FAD-bd_PCMH"/>
</dbReference>
<dbReference type="InterPro" id="IPR016164">
    <property type="entry name" value="FAD-linked_Oxase-like_C"/>
</dbReference>
<organism evidence="10 11">
    <name type="scientific">Candidatus Limadaptatus stercorigallinarum</name>
    <dbReference type="NCBI Taxonomy" id="2840845"/>
    <lineage>
        <taxon>Bacteria</taxon>
        <taxon>Bacillati</taxon>
        <taxon>Bacillota</taxon>
        <taxon>Clostridia</taxon>
        <taxon>Eubacteriales</taxon>
        <taxon>Candidatus Limadaptatus</taxon>
    </lineage>
</organism>
<dbReference type="InterPro" id="IPR025650">
    <property type="entry name" value="Alkyl-DHAP_Synthase"/>
</dbReference>
<dbReference type="InterPro" id="IPR004113">
    <property type="entry name" value="FAD-bd_oxidored_4_C"/>
</dbReference>
<feature type="site" description="Important for enzyme activity" evidence="8">
    <location>
        <position position="343"/>
    </location>
</feature>
<protein>
    <submittedName>
        <fullName evidence="10">FAD-binding oxidoreductase</fullName>
    </submittedName>
</protein>
<reference evidence="10" key="2">
    <citation type="journal article" date="2021" name="PeerJ">
        <title>Extensive microbial diversity within the chicken gut microbiome revealed by metagenomics and culture.</title>
        <authorList>
            <person name="Gilroy R."/>
            <person name="Ravi A."/>
            <person name="Getino M."/>
            <person name="Pursley I."/>
            <person name="Horton D.L."/>
            <person name="Alikhan N.F."/>
            <person name="Baker D."/>
            <person name="Gharbi K."/>
            <person name="Hall N."/>
            <person name="Watson M."/>
            <person name="Adriaenssens E.M."/>
            <person name="Foster-Nyarko E."/>
            <person name="Jarju S."/>
            <person name="Secka A."/>
            <person name="Antonio M."/>
            <person name="Oren A."/>
            <person name="Chaudhuri R.R."/>
            <person name="La Ragione R."/>
            <person name="Hildebrand F."/>
            <person name="Pallen M.J."/>
        </authorList>
    </citation>
    <scope>NUCLEOTIDE SEQUENCE</scope>
    <source>
        <strain evidence="10">1063</strain>
    </source>
</reference>
<dbReference type="Gene3D" id="3.30.70.3450">
    <property type="match status" value="1"/>
</dbReference>
<dbReference type="InterPro" id="IPR006094">
    <property type="entry name" value="Oxid_FAD_bind_N"/>
</dbReference>
<evidence type="ECO:0000256" key="7">
    <source>
        <dbReference type="PIRSR" id="PIRSR625650-3"/>
    </source>
</evidence>
<comment type="similarity">
    <text evidence="1">Belongs to the FAD-binding oxidoreductase/transferase type 4 family.</text>
</comment>
<feature type="binding site" evidence="6">
    <location>
        <position position="430"/>
    </location>
    <ligand>
        <name>substrate</name>
    </ligand>
</feature>
<evidence type="ECO:0000256" key="8">
    <source>
        <dbReference type="PIRSR" id="PIRSR625650-4"/>
    </source>
</evidence>
<dbReference type="Gene3D" id="1.10.45.10">
    <property type="entry name" value="Vanillyl-alcohol Oxidase, Chain A, domain 4"/>
    <property type="match status" value="1"/>
</dbReference>
<evidence type="ECO:0000256" key="1">
    <source>
        <dbReference type="ARBA" id="ARBA00008000"/>
    </source>
</evidence>
<comment type="cofactor">
    <cofactor evidence="7">
        <name>FAD</name>
        <dbReference type="ChEBI" id="CHEBI:57692"/>
    </cofactor>
</comment>
<dbReference type="AlphaFoldDB" id="A0A9D1L2V6"/>
<dbReference type="Gene3D" id="3.30.43.10">
    <property type="entry name" value="Uridine Diphospho-n-acetylenolpyruvylglucosamine Reductase, domain 2"/>
    <property type="match status" value="1"/>
</dbReference>
<dbReference type="Gene3D" id="3.30.300.330">
    <property type="match status" value="1"/>
</dbReference>
<dbReference type="PANTHER" id="PTHR46568">
    <property type="entry name" value="ALKYLDIHYDROXYACETONEPHOSPHATE SYNTHASE, PEROXISOMAL"/>
    <property type="match status" value="1"/>
</dbReference>
<evidence type="ECO:0000259" key="9">
    <source>
        <dbReference type="PROSITE" id="PS51387"/>
    </source>
</evidence>
<dbReference type="InterPro" id="IPR036318">
    <property type="entry name" value="FAD-bd_PCMH-like_sf"/>
</dbReference>
<dbReference type="Gene3D" id="3.30.465.10">
    <property type="match status" value="1"/>
</dbReference>
<gene>
    <name evidence="10" type="ORF">IAD51_03430</name>
</gene>
<keyword evidence="3 7" id="KW-0274">FAD</keyword>